<dbReference type="PANTHER" id="PTHR19136:SF81">
    <property type="entry name" value="MOLYBDENUM COFACTOR GUANYLYLTRANSFERASE"/>
    <property type="match status" value="1"/>
</dbReference>
<name>A0A3M9MED5_9MICO</name>
<dbReference type="Gene3D" id="3.90.550.10">
    <property type="entry name" value="Spore Coat Polysaccharide Biosynthesis Protein SpsA, Chain A"/>
    <property type="match status" value="1"/>
</dbReference>
<feature type="domain" description="MobA-like NTP transferase" evidence="2">
    <location>
        <begin position="6"/>
        <end position="159"/>
    </location>
</feature>
<reference evidence="3 4" key="1">
    <citation type="submission" date="2018-11" db="EMBL/GenBank/DDBJ databases">
        <title>Draft genome of Simplicispira Flexivirga sp. BO-16.</title>
        <authorList>
            <person name="Im W.T."/>
        </authorList>
    </citation>
    <scope>NUCLEOTIDE SEQUENCE [LARGE SCALE GENOMIC DNA]</scope>
    <source>
        <strain evidence="3 4">BO-16</strain>
    </source>
</reference>
<accession>A0A3M9MED5</accession>
<evidence type="ECO:0000256" key="1">
    <source>
        <dbReference type="ARBA" id="ARBA00022679"/>
    </source>
</evidence>
<dbReference type="SUPFAM" id="SSF53448">
    <property type="entry name" value="Nucleotide-diphospho-sugar transferases"/>
    <property type="match status" value="1"/>
</dbReference>
<keyword evidence="1" id="KW-0808">Transferase</keyword>
<dbReference type="Proteomes" id="UP000271678">
    <property type="component" value="Unassembled WGS sequence"/>
</dbReference>
<proteinExistence type="predicted"/>
<evidence type="ECO:0000259" key="2">
    <source>
        <dbReference type="Pfam" id="PF12804"/>
    </source>
</evidence>
<evidence type="ECO:0000313" key="3">
    <source>
        <dbReference type="EMBL" id="RNI23919.1"/>
    </source>
</evidence>
<sequence>MIAFDAVVLVGGAGSRLGGVDKAAVELAGRSLVSRSLDAVRDARTLVVVGDTSAQVPAHAIRVVEDPPGAGPAAATVAGLLAIEEPAAWTCLVACDQPGAEDAIRLLATTEAGDADGVVIAEPGGRMQWLLGRYRSFALYDAAEQLGDPTDRSMRSLLDGLDLLAVPAPEAVWRDVDTWADHAEWVQRLAARSLDE</sequence>
<dbReference type="GO" id="GO:0016779">
    <property type="term" value="F:nucleotidyltransferase activity"/>
    <property type="evidence" value="ECO:0007669"/>
    <property type="project" value="UniProtKB-ARBA"/>
</dbReference>
<dbReference type="InterPro" id="IPR025877">
    <property type="entry name" value="MobA-like_NTP_Trfase"/>
</dbReference>
<dbReference type="EMBL" id="RJJQ01000004">
    <property type="protein sequence ID" value="RNI23919.1"/>
    <property type="molecule type" value="Genomic_DNA"/>
</dbReference>
<keyword evidence="4" id="KW-1185">Reference proteome</keyword>
<dbReference type="InterPro" id="IPR029044">
    <property type="entry name" value="Nucleotide-diphossugar_trans"/>
</dbReference>
<comment type="caution">
    <text evidence="3">The sequence shown here is derived from an EMBL/GenBank/DDBJ whole genome shotgun (WGS) entry which is preliminary data.</text>
</comment>
<dbReference type="RefSeq" id="WP_123270658.1">
    <property type="nucleotide sequence ID" value="NZ_RJJQ01000004.1"/>
</dbReference>
<protein>
    <recommendedName>
        <fullName evidence="2">MobA-like NTP transferase domain-containing protein</fullName>
    </recommendedName>
</protein>
<organism evidence="3 4">
    <name type="scientific">Flexivirga caeni</name>
    <dbReference type="NCBI Taxonomy" id="2294115"/>
    <lineage>
        <taxon>Bacteria</taxon>
        <taxon>Bacillati</taxon>
        <taxon>Actinomycetota</taxon>
        <taxon>Actinomycetes</taxon>
        <taxon>Micrococcales</taxon>
        <taxon>Dermacoccaceae</taxon>
        <taxon>Flexivirga</taxon>
    </lineage>
</organism>
<dbReference type="OrthoDB" id="4408226at2"/>
<evidence type="ECO:0000313" key="4">
    <source>
        <dbReference type="Proteomes" id="UP000271678"/>
    </source>
</evidence>
<dbReference type="AlphaFoldDB" id="A0A3M9MED5"/>
<dbReference type="Pfam" id="PF12804">
    <property type="entry name" value="NTP_transf_3"/>
    <property type="match status" value="1"/>
</dbReference>
<dbReference type="PANTHER" id="PTHR19136">
    <property type="entry name" value="MOLYBDENUM COFACTOR GUANYLYLTRANSFERASE"/>
    <property type="match status" value="1"/>
</dbReference>
<gene>
    <name evidence="3" type="ORF">EFY87_06535</name>
</gene>